<sequence>MRFHRLAFSTVAIVALSAFQGSNQFVRADDPNMVDTVDADAAAATTEAAVPAGDKYEFQADVSRVLDIVVNSLYQNKDVFLRELISNASDAIDKARFLSITQPELLVDKAELEVRIQYDFDAKTLTITDSGIGMTKDDLVSSLGTVANSGTSKFMDALADGAGEISQIGMFGVGFYSSFLVADRVTVATKHPKSDTQYVWSSKNGEDAYTIGEDERGNTLGRGTEIILHLKDDAEDYADFGRLQGMVNHYSEFITHPIFVRKTETMEVPDEDEEEDEFDADADADAEKADADAEKADADAEKDSDESDELDVSDEEEDADAEKEEKPPKMKEVTTHSWVKSNADAAIWNRSKEDVSDEDYQEFFKLLSKREYGGTNATSWSHFDAEGNINFKSLVYMPQDIPRSLQMGDVSGFKSSMKLYVRKVLISDDFELLPKYMSFVTGVVDSDDLPLNVNRETLQESKIITIIRKKVTRKVIDMISKFSKEEMPEEEPKEEAEVEIDEEGNVIPSEDKEVEEEKEHPYITWYKKFAPSIKMGVVEDEPNRKRLAKLIRVKTNKSDGKFISFEDYVENMKEWQKDIYFISGQNEDELAKSPFMEKFDEKEVEVIYFTEPADEYMVGHMREFNGKKLTTITHEGVEFDDEDKDLTMRRKTAYSEKYRPLIKYMNKFYGTAVAKAKISVRLGSAPAIVSSSEYGQTANMERIMKAQAFAHGQDVRGNMNIKTLEINPRHPFIESLLDQVPDVDDEDAKAPIEVRDALWSVLDTALLNGGYEINEGKAFSLRMMRSIKRQLGVESVELLDEIDPPVEEEVPPEMDAANMDSLNLDDFDLGDVDLGDFSGVGDEEA</sequence>
<protein>
    <recommendedName>
        <fullName evidence="9">Histidine kinase/HSP90-like ATPase domain-containing protein</fullName>
    </recommendedName>
</protein>
<dbReference type="InterPro" id="IPR037196">
    <property type="entry name" value="HSP90_C"/>
</dbReference>
<dbReference type="PANTHER" id="PTHR11528">
    <property type="entry name" value="HEAT SHOCK PROTEIN 90 FAMILY MEMBER"/>
    <property type="match status" value="1"/>
</dbReference>
<dbReference type="InterPro" id="IPR019805">
    <property type="entry name" value="Heat_shock_protein_90_CS"/>
</dbReference>
<dbReference type="PIRSF" id="PIRSF002583">
    <property type="entry name" value="Hsp90"/>
    <property type="match status" value="1"/>
</dbReference>
<feature type="compositionally biased region" description="Acidic residues" evidence="6">
    <location>
        <begin position="302"/>
        <end position="322"/>
    </location>
</feature>
<evidence type="ECO:0000256" key="2">
    <source>
        <dbReference type="ARBA" id="ARBA00022741"/>
    </source>
</evidence>
<comment type="similarity">
    <text evidence="1">Belongs to the heat shock protein 90 family.</text>
</comment>
<dbReference type="FunFam" id="3.30.565.10:FF:000005">
    <property type="entry name" value="Heat shock protein 90"/>
    <property type="match status" value="1"/>
</dbReference>
<feature type="binding site" evidence="5">
    <location>
        <position position="134"/>
    </location>
    <ligand>
        <name>ATP</name>
        <dbReference type="ChEBI" id="CHEBI:30616"/>
    </ligand>
</feature>
<feature type="compositionally biased region" description="Basic and acidic residues" evidence="6">
    <location>
        <begin position="323"/>
        <end position="334"/>
    </location>
</feature>
<dbReference type="Gene3D" id="3.30.565.10">
    <property type="entry name" value="Histidine kinase-like ATPase, C-terminal domain"/>
    <property type="match status" value="1"/>
</dbReference>
<evidence type="ECO:0000256" key="1">
    <source>
        <dbReference type="ARBA" id="ARBA00008239"/>
    </source>
</evidence>
<dbReference type="GO" id="GO:0051082">
    <property type="term" value="F:unfolded protein binding"/>
    <property type="evidence" value="ECO:0007669"/>
    <property type="project" value="InterPro"/>
</dbReference>
<dbReference type="HAMAP" id="MF_00505">
    <property type="entry name" value="HSP90"/>
    <property type="match status" value="1"/>
</dbReference>
<feature type="compositionally biased region" description="Basic and acidic residues" evidence="6">
    <location>
        <begin position="285"/>
        <end position="301"/>
    </location>
</feature>
<evidence type="ECO:0000313" key="8">
    <source>
        <dbReference type="EMBL" id="CAE0466997.1"/>
    </source>
</evidence>
<reference evidence="8" key="1">
    <citation type="submission" date="2021-01" db="EMBL/GenBank/DDBJ databases">
        <authorList>
            <person name="Corre E."/>
            <person name="Pelletier E."/>
            <person name="Niang G."/>
            <person name="Scheremetjew M."/>
            <person name="Finn R."/>
            <person name="Kale V."/>
            <person name="Holt S."/>
            <person name="Cochrane G."/>
            <person name="Meng A."/>
            <person name="Brown T."/>
            <person name="Cohen L."/>
        </authorList>
    </citation>
    <scope>NUCLEOTIDE SEQUENCE</scope>
    <source>
        <strain evidence="8">MM31A-1</strain>
    </source>
</reference>
<dbReference type="PRINTS" id="PR00775">
    <property type="entry name" value="HEATSHOCK90"/>
</dbReference>
<dbReference type="GO" id="GO:0140662">
    <property type="term" value="F:ATP-dependent protein folding chaperone"/>
    <property type="evidence" value="ECO:0007669"/>
    <property type="project" value="InterPro"/>
</dbReference>
<evidence type="ECO:0000256" key="5">
    <source>
        <dbReference type="PIRSR" id="PIRSR002583-1"/>
    </source>
</evidence>
<dbReference type="NCBIfam" id="NF003555">
    <property type="entry name" value="PRK05218.1"/>
    <property type="match status" value="1"/>
</dbReference>
<keyword evidence="4" id="KW-0143">Chaperone</keyword>
<feature type="region of interest" description="Disordered" evidence="6">
    <location>
        <begin position="267"/>
        <end position="336"/>
    </location>
</feature>
<dbReference type="AlphaFoldDB" id="A0A7S3Q6D7"/>
<feature type="compositionally biased region" description="Acidic residues" evidence="6">
    <location>
        <begin position="267"/>
        <end position="284"/>
    </location>
</feature>
<dbReference type="EMBL" id="HBIO01015358">
    <property type="protein sequence ID" value="CAE0466997.1"/>
    <property type="molecule type" value="Transcribed_RNA"/>
</dbReference>
<evidence type="ECO:0000256" key="3">
    <source>
        <dbReference type="ARBA" id="ARBA00022840"/>
    </source>
</evidence>
<feature type="signal peptide" evidence="7">
    <location>
        <begin position="1"/>
        <end position="28"/>
    </location>
</feature>
<keyword evidence="2 5" id="KW-0547">Nucleotide-binding</keyword>
<dbReference type="InterPro" id="IPR001404">
    <property type="entry name" value="Hsp90_fam"/>
</dbReference>
<dbReference type="Gene3D" id="3.40.50.11260">
    <property type="match status" value="1"/>
</dbReference>
<dbReference type="InterPro" id="IPR036890">
    <property type="entry name" value="HATPase_C_sf"/>
</dbReference>
<dbReference type="SUPFAM" id="SSF55874">
    <property type="entry name" value="ATPase domain of HSP90 chaperone/DNA topoisomerase II/histidine kinase"/>
    <property type="match status" value="1"/>
</dbReference>
<feature type="binding site" evidence="5">
    <location>
        <position position="129"/>
    </location>
    <ligand>
        <name>ATP</name>
        <dbReference type="ChEBI" id="CHEBI:30616"/>
    </ligand>
</feature>
<dbReference type="Pfam" id="PF13589">
    <property type="entry name" value="HATPase_c_3"/>
    <property type="match status" value="1"/>
</dbReference>
<accession>A0A7S3Q6D7</accession>
<evidence type="ECO:0008006" key="9">
    <source>
        <dbReference type="Google" id="ProtNLM"/>
    </source>
</evidence>
<feature type="binding site" evidence="5">
    <location>
        <position position="224"/>
    </location>
    <ligand>
        <name>ATP</name>
        <dbReference type="ChEBI" id="CHEBI:30616"/>
    </ligand>
</feature>
<evidence type="ECO:0000256" key="6">
    <source>
        <dbReference type="SAM" id="MobiDB-lite"/>
    </source>
</evidence>
<feature type="region of interest" description="Disordered" evidence="6">
    <location>
        <begin position="802"/>
        <end position="824"/>
    </location>
</feature>
<feature type="binding site" evidence="5">
    <location>
        <position position="87"/>
    </location>
    <ligand>
        <name>ATP</name>
        <dbReference type="ChEBI" id="CHEBI:30616"/>
    </ligand>
</feature>
<organism evidence="8">
    <name type="scientific">Chaetoceros debilis</name>
    <dbReference type="NCBI Taxonomy" id="122233"/>
    <lineage>
        <taxon>Eukaryota</taxon>
        <taxon>Sar</taxon>
        <taxon>Stramenopiles</taxon>
        <taxon>Ochrophyta</taxon>
        <taxon>Bacillariophyta</taxon>
        <taxon>Coscinodiscophyceae</taxon>
        <taxon>Chaetocerotophycidae</taxon>
        <taxon>Chaetocerotales</taxon>
        <taxon>Chaetocerotaceae</taxon>
        <taxon>Chaetoceros</taxon>
    </lineage>
</organism>
<dbReference type="CDD" id="cd16927">
    <property type="entry name" value="HATPase_Hsp90-like"/>
    <property type="match status" value="1"/>
</dbReference>
<keyword evidence="7" id="KW-0732">Signal</keyword>
<feature type="binding site" evidence="5">
    <location>
        <position position="455"/>
    </location>
    <ligand>
        <name>ATP</name>
        <dbReference type="ChEBI" id="CHEBI:30616"/>
    </ligand>
</feature>
<evidence type="ECO:0000256" key="7">
    <source>
        <dbReference type="SAM" id="SignalP"/>
    </source>
</evidence>
<dbReference type="InterPro" id="IPR020575">
    <property type="entry name" value="Hsp90_N"/>
</dbReference>
<feature type="binding site" evidence="5">
    <location>
        <begin position="149"/>
        <end position="150"/>
    </location>
    <ligand>
        <name>ATP</name>
        <dbReference type="ChEBI" id="CHEBI:30616"/>
    </ligand>
</feature>
<dbReference type="SUPFAM" id="SSF54211">
    <property type="entry name" value="Ribosomal protein S5 domain 2-like"/>
    <property type="match status" value="1"/>
</dbReference>
<evidence type="ECO:0000256" key="4">
    <source>
        <dbReference type="ARBA" id="ARBA00023186"/>
    </source>
</evidence>
<gene>
    <name evidence="8" type="ORF">CDEB00056_LOCUS11849</name>
</gene>
<keyword evidence="3 5" id="KW-0067">ATP-binding</keyword>
<dbReference type="Gene3D" id="3.30.230.80">
    <property type="match status" value="1"/>
</dbReference>
<dbReference type="GO" id="GO:0016887">
    <property type="term" value="F:ATP hydrolysis activity"/>
    <property type="evidence" value="ECO:0007669"/>
    <property type="project" value="InterPro"/>
</dbReference>
<proteinExistence type="inferred from homology"/>
<dbReference type="Pfam" id="PF00183">
    <property type="entry name" value="HSP90"/>
    <property type="match status" value="1"/>
</dbReference>
<feature type="chain" id="PRO_5031292458" description="Histidine kinase/HSP90-like ATPase domain-containing protein" evidence="7">
    <location>
        <begin position="29"/>
        <end position="845"/>
    </location>
</feature>
<feature type="compositionally biased region" description="Acidic residues" evidence="6">
    <location>
        <begin position="802"/>
        <end position="812"/>
    </location>
</feature>
<dbReference type="InterPro" id="IPR020568">
    <property type="entry name" value="Ribosomal_Su5_D2-typ_SF"/>
</dbReference>
<dbReference type="SUPFAM" id="SSF110942">
    <property type="entry name" value="HSP90 C-terminal domain"/>
    <property type="match status" value="1"/>
</dbReference>
<dbReference type="Gene3D" id="1.20.120.790">
    <property type="entry name" value="Heat shock protein 90, C-terminal domain"/>
    <property type="match status" value="1"/>
</dbReference>
<dbReference type="GO" id="GO:0005524">
    <property type="term" value="F:ATP binding"/>
    <property type="evidence" value="ECO:0007669"/>
    <property type="project" value="UniProtKB-KW"/>
</dbReference>
<feature type="binding site" evidence="5">
    <location>
        <position position="83"/>
    </location>
    <ligand>
        <name>ATP</name>
        <dbReference type="ChEBI" id="CHEBI:30616"/>
    </ligand>
</feature>
<name>A0A7S3Q6D7_9STRA</name>
<dbReference type="PROSITE" id="PS00298">
    <property type="entry name" value="HSP90"/>
    <property type="match status" value="1"/>
</dbReference>